<dbReference type="EMBL" id="JBHFFA010000001">
    <property type="protein sequence ID" value="KAL2652439.1"/>
    <property type="molecule type" value="Genomic_DNA"/>
</dbReference>
<sequence length="94" mass="10731">MGGSPRAGKQGKLDKIRDEQILERGKDVMKLRDFGSTIRNLHDCWRENILVHPNWVPKVKTIVCVATLPGNRRIQLRRRHSVARYTLSLNTGSA</sequence>
<dbReference type="Proteomes" id="UP001605036">
    <property type="component" value="Unassembled WGS sequence"/>
</dbReference>
<reference evidence="1 2" key="1">
    <citation type="submission" date="2024-09" db="EMBL/GenBank/DDBJ databases">
        <title>Chromosome-scale assembly of Riccia fluitans.</title>
        <authorList>
            <person name="Paukszto L."/>
            <person name="Sawicki J."/>
            <person name="Karawczyk K."/>
            <person name="Piernik-Szablinska J."/>
            <person name="Szczecinska M."/>
            <person name="Mazdziarz M."/>
        </authorList>
    </citation>
    <scope>NUCLEOTIDE SEQUENCE [LARGE SCALE GENOMIC DNA]</scope>
    <source>
        <strain evidence="1">Rf_01</strain>
        <tissue evidence="1">Aerial parts of the thallus</tissue>
    </source>
</reference>
<protein>
    <submittedName>
        <fullName evidence="1">Uncharacterized protein</fullName>
    </submittedName>
</protein>
<dbReference type="AlphaFoldDB" id="A0ABD1ZLV9"/>
<name>A0ABD1ZLV9_9MARC</name>
<gene>
    <name evidence="1" type="ORF">R1flu_020567</name>
</gene>
<evidence type="ECO:0000313" key="2">
    <source>
        <dbReference type="Proteomes" id="UP001605036"/>
    </source>
</evidence>
<comment type="caution">
    <text evidence="1">The sequence shown here is derived from an EMBL/GenBank/DDBJ whole genome shotgun (WGS) entry which is preliminary data.</text>
</comment>
<accession>A0ABD1ZLV9</accession>
<organism evidence="1 2">
    <name type="scientific">Riccia fluitans</name>
    <dbReference type="NCBI Taxonomy" id="41844"/>
    <lineage>
        <taxon>Eukaryota</taxon>
        <taxon>Viridiplantae</taxon>
        <taxon>Streptophyta</taxon>
        <taxon>Embryophyta</taxon>
        <taxon>Marchantiophyta</taxon>
        <taxon>Marchantiopsida</taxon>
        <taxon>Marchantiidae</taxon>
        <taxon>Marchantiales</taxon>
        <taxon>Ricciaceae</taxon>
        <taxon>Riccia</taxon>
    </lineage>
</organism>
<keyword evidence="2" id="KW-1185">Reference proteome</keyword>
<proteinExistence type="predicted"/>
<evidence type="ECO:0000313" key="1">
    <source>
        <dbReference type="EMBL" id="KAL2652439.1"/>
    </source>
</evidence>